<dbReference type="EMBL" id="GL377604">
    <property type="protein sequence ID" value="EFJ20002.1"/>
    <property type="molecule type" value="Genomic_DNA"/>
</dbReference>
<organism evidence="3">
    <name type="scientific">Selaginella moellendorffii</name>
    <name type="common">Spikemoss</name>
    <dbReference type="NCBI Taxonomy" id="88036"/>
    <lineage>
        <taxon>Eukaryota</taxon>
        <taxon>Viridiplantae</taxon>
        <taxon>Streptophyta</taxon>
        <taxon>Embryophyta</taxon>
        <taxon>Tracheophyta</taxon>
        <taxon>Lycopodiopsida</taxon>
        <taxon>Selaginellales</taxon>
        <taxon>Selaginellaceae</taxon>
        <taxon>Selaginella</taxon>
    </lineage>
</organism>
<dbReference type="PANTHER" id="PTHR21148">
    <property type="entry name" value="THIOREDOXIN DOMAIN-CONTAINING PROTEIN 9"/>
    <property type="match status" value="1"/>
</dbReference>
<protein>
    <recommendedName>
        <fullName evidence="1">Thioredoxin domain-containing protein</fullName>
    </recommendedName>
</protein>
<dbReference type="InParanoid" id="D8S6W0"/>
<dbReference type="Proteomes" id="UP000001514">
    <property type="component" value="Unassembled WGS sequence"/>
</dbReference>
<feature type="domain" description="Thioredoxin" evidence="1">
    <location>
        <begin position="87"/>
        <end position="174"/>
    </location>
</feature>
<dbReference type="GO" id="GO:0005737">
    <property type="term" value="C:cytoplasm"/>
    <property type="evidence" value="ECO:0000318"/>
    <property type="project" value="GO_Central"/>
</dbReference>
<evidence type="ECO:0000259" key="1">
    <source>
        <dbReference type="Pfam" id="PF00085"/>
    </source>
</evidence>
<dbReference type="STRING" id="88036.D8S6W0"/>
<dbReference type="Gene3D" id="3.40.30.10">
    <property type="entry name" value="Glutaredoxin"/>
    <property type="match status" value="1"/>
</dbReference>
<proteinExistence type="predicted"/>
<reference evidence="2 3" key="1">
    <citation type="journal article" date="2011" name="Science">
        <title>The Selaginella genome identifies genetic changes associated with the evolution of vascular plants.</title>
        <authorList>
            <person name="Banks J.A."/>
            <person name="Nishiyama T."/>
            <person name="Hasebe M."/>
            <person name="Bowman J.L."/>
            <person name="Gribskov M."/>
            <person name="dePamphilis C."/>
            <person name="Albert V.A."/>
            <person name="Aono N."/>
            <person name="Aoyama T."/>
            <person name="Ambrose B.A."/>
            <person name="Ashton N.W."/>
            <person name="Axtell M.J."/>
            <person name="Barker E."/>
            <person name="Barker M.S."/>
            <person name="Bennetzen J.L."/>
            <person name="Bonawitz N.D."/>
            <person name="Chapple C."/>
            <person name="Cheng C."/>
            <person name="Correa L.G."/>
            <person name="Dacre M."/>
            <person name="DeBarry J."/>
            <person name="Dreyer I."/>
            <person name="Elias M."/>
            <person name="Engstrom E.M."/>
            <person name="Estelle M."/>
            <person name="Feng L."/>
            <person name="Finet C."/>
            <person name="Floyd S.K."/>
            <person name="Frommer W.B."/>
            <person name="Fujita T."/>
            <person name="Gramzow L."/>
            <person name="Gutensohn M."/>
            <person name="Harholt J."/>
            <person name="Hattori M."/>
            <person name="Heyl A."/>
            <person name="Hirai T."/>
            <person name="Hiwatashi Y."/>
            <person name="Ishikawa M."/>
            <person name="Iwata M."/>
            <person name="Karol K.G."/>
            <person name="Koehler B."/>
            <person name="Kolukisaoglu U."/>
            <person name="Kubo M."/>
            <person name="Kurata T."/>
            <person name="Lalonde S."/>
            <person name="Li K."/>
            <person name="Li Y."/>
            <person name="Litt A."/>
            <person name="Lyons E."/>
            <person name="Manning G."/>
            <person name="Maruyama T."/>
            <person name="Michael T.P."/>
            <person name="Mikami K."/>
            <person name="Miyazaki S."/>
            <person name="Morinaga S."/>
            <person name="Murata T."/>
            <person name="Mueller-Roeber B."/>
            <person name="Nelson D.R."/>
            <person name="Obara M."/>
            <person name="Oguri Y."/>
            <person name="Olmstead R.G."/>
            <person name="Onodera N."/>
            <person name="Petersen B.L."/>
            <person name="Pils B."/>
            <person name="Prigge M."/>
            <person name="Rensing S.A."/>
            <person name="Riano-Pachon D.M."/>
            <person name="Roberts A.W."/>
            <person name="Sato Y."/>
            <person name="Scheller H.V."/>
            <person name="Schulz B."/>
            <person name="Schulz C."/>
            <person name="Shakirov E.V."/>
            <person name="Shibagaki N."/>
            <person name="Shinohara N."/>
            <person name="Shippen D.E."/>
            <person name="Soerensen I."/>
            <person name="Sotooka R."/>
            <person name="Sugimoto N."/>
            <person name="Sugita M."/>
            <person name="Sumikawa N."/>
            <person name="Tanurdzic M."/>
            <person name="Theissen G."/>
            <person name="Ulvskov P."/>
            <person name="Wakazuki S."/>
            <person name="Weng J.K."/>
            <person name="Willats W.W."/>
            <person name="Wipf D."/>
            <person name="Wolf P.G."/>
            <person name="Yang L."/>
            <person name="Zimmer A.D."/>
            <person name="Zhu Q."/>
            <person name="Mitros T."/>
            <person name="Hellsten U."/>
            <person name="Loque D."/>
            <person name="Otillar R."/>
            <person name="Salamov A."/>
            <person name="Schmutz J."/>
            <person name="Shapiro H."/>
            <person name="Lindquist E."/>
            <person name="Lucas S."/>
            <person name="Rokhsar D."/>
            <person name="Grigoriev I.V."/>
        </authorList>
    </citation>
    <scope>NUCLEOTIDE SEQUENCE [LARGE SCALE GENOMIC DNA]</scope>
</reference>
<dbReference type="Gramene" id="EFJ20002">
    <property type="protein sequence ID" value="EFJ20002"/>
    <property type="gene ID" value="SELMODRAFT_418702"/>
</dbReference>
<evidence type="ECO:0000313" key="2">
    <source>
        <dbReference type="EMBL" id="EFJ20002.1"/>
    </source>
</evidence>
<name>D8S6W0_SELML</name>
<dbReference type="OrthoDB" id="10257948at2759"/>
<dbReference type="HOGENOM" id="CLU_072378_3_0_1"/>
<dbReference type="OMA" id="AITTECC"/>
<evidence type="ECO:0000313" key="3">
    <source>
        <dbReference type="Proteomes" id="UP000001514"/>
    </source>
</evidence>
<dbReference type="SUPFAM" id="SSF52833">
    <property type="entry name" value="Thioredoxin-like"/>
    <property type="match status" value="1"/>
</dbReference>
<dbReference type="Pfam" id="PF00085">
    <property type="entry name" value="Thioredoxin"/>
    <property type="match status" value="1"/>
</dbReference>
<dbReference type="InterPro" id="IPR036249">
    <property type="entry name" value="Thioredoxin-like_sf"/>
</dbReference>
<sequence>MDPSKFGSTLSDLAFGSAMGAAARDYKKEMLAAEKQSTKEAAPEVDLDELMDDPELERLHADRIASLKREAEKRQVLQRQGHGEYREVAEEDFLGEVTGSNKVVCHFYHREFFRCKIINKHLKALALKHFETKFIMVDAEKCPFFVSKLKIKTLPCVILFRNGIASERIVGFEELGGVDDFPTATLEKLLIKKGILIVPEKKVEDDYGQTRIRTTTYEDSDSE</sequence>
<dbReference type="InterPro" id="IPR013766">
    <property type="entry name" value="Thioredoxin_domain"/>
</dbReference>
<dbReference type="AlphaFoldDB" id="D8S6W0"/>
<dbReference type="eggNOG" id="KOG1672">
    <property type="taxonomic scope" value="Eukaryota"/>
</dbReference>
<accession>D8S6W0</accession>
<dbReference type="FunCoup" id="D8S6W0">
    <property type="interactions" value="850"/>
</dbReference>
<keyword evidence="3" id="KW-1185">Reference proteome</keyword>
<dbReference type="CDD" id="cd02989">
    <property type="entry name" value="Phd_like_TxnDC9"/>
    <property type="match status" value="1"/>
</dbReference>
<dbReference type="KEGG" id="smo:SELMODRAFT_418702"/>
<gene>
    <name evidence="2" type="ORF">SELMODRAFT_418702</name>
</gene>